<organism evidence="1 2">
    <name type="scientific">Sphingomonas telluris</name>
    <dbReference type="NCBI Taxonomy" id="2907998"/>
    <lineage>
        <taxon>Bacteria</taxon>
        <taxon>Pseudomonadati</taxon>
        <taxon>Pseudomonadota</taxon>
        <taxon>Alphaproteobacteria</taxon>
        <taxon>Sphingomonadales</taxon>
        <taxon>Sphingomonadaceae</taxon>
        <taxon>Sphingomonas</taxon>
    </lineage>
</organism>
<proteinExistence type="predicted"/>
<dbReference type="Proteomes" id="UP001203058">
    <property type="component" value="Unassembled WGS sequence"/>
</dbReference>
<comment type="caution">
    <text evidence="1">The sequence shown here is derived from an EMBL/GenBank/DDBJ whole genome shotgun (WGS) entry which is preliminary data.</text>
</comment>
<reference evidence="1 2" key="1">
    <citation type="submission" date="2022-03" db="EMBL/GenBank/DDBJ databases">
        <authorList>
            <person name="Jo J.-H."/>
            <person name="Im W.-T."/>
        </authorList>
    </citation>
    <scope>NUCLEOTIDE SEQUENCE [LARGE SCALE GENOMIC DNA]</scope>
    <source>
        <strain evidence="1 2">SM33</strain>
    </source>
</reference>
<dbReference type="RefSeq" id="WP_241444777.1">
    <property type="nucleotide sequence ID" value="NZ_JAKZHW010000001.1"/>
</dbReference>
<evidence type="ECO:0000313" key="1">
    <source>
        <dbReference type="EMBL" id="MCH8614561.1"/>
    </source>
</evidence>
<keyword evidence="2" id="KW-1185">Reference proteome</keyword>
<gene>
    <name evidence="1" type="ORF">LZ016_00365</name>
</gene>
<evidence type="ECO:0000313" key="2">
    <source>
        <dbReference type="Proteomes" id="UP001203058"/>
    </source>
</evidence>
<protein>
    <submittedName>
        <fullName evidence="1">Uncharacterized protein</fullName>
    </submittedName>
</protein>
<accession>A0ABS9VHX2</accession>
<sequence length="109" mass="12425">MFPTEQHSSSPLSLDDLETGLLKLQLGEVDHRSFWNENIEAFRQTVLVAIRETADALRSPGISPVWRNELEAQLESLVEYVELADRYAERRDFSRPAASVHPSARPLIH</sequence>
<name>A0ABS9VHX2_9SPHN</name>
<dbReference type="EMBL" id="JAKZHW010000001">
    <property type="protein sequence ID" value="MCH8614561.1"/>
    <property type="molecule type" value="Genomic_DNA"/>
</dbReference>